<dbReference type="GO" id="GO:0006508">
    <property type="term" value="P:proteolysis"/>
    <property type="evidence" value="ECO:0007669"/>
    <property type="project" value="UniProtKB-KW"/>
</dbReference>
<dbReference type="AlphaFoldDB" id="A0AAW2I1C1"/>
<evidence type="ECO:0000256" key="1">
    <source>
        <dbReference type="ARBA" id="ARBA00009528"/>
    </source>
</evidence>
<evidence type="ECO:0000259" key="5">
    <source>
        <dbReference type="Pfam" id="PF00883"/>
    </source>
</evidence>
<evidence type="ECO:0000256" key="4">
    <source>
        <dbReference type="ARBA" id="ARBA00022801"/>
    </source>
</evidence>
<dbReference type="EMBL" id="JARGDH010000002">
    <property type="protein sequence ID" value="KAL0275738.1"/>
    <property type="molecule type" value="Genomic_DNA"/>
</dbReference>
<dbReference type="Gene3D" id="3.40.630.10">
    <property type="entry name" value="Zn peptidases"/>
    <property type="match status" value="2"/>
</dbReference>
<reference evidence="6" key="1">
    <citation type="journal article" date="2024" name="Gigascience">
        <title>Chromosome-level genome of the poultry shaft louse Menopon gallinae provides insight into the host-switching and adaptive evolution of parasitic lice.</title>
        <authorList>
            <person name="Xu Y."/>
            <person name="Ma L."/>
            <person name="Liu S."/>
            <person name="Liang Y."/>
            <person name="Liu Q."/>
            <person name="He Z."/>
            <person name="Tian L."/>
            <person name="Duan Y."/>
            <person name="Cai W."/>
            <person name="Li H."/>
            <person name="Song F."/>
        </authorList>
    </citation>
    <scope>NUCLEOTIDE SEQUENCE</scope>
    <source>
        <strain evidence="6">Cailab_2023a</strain>
    </source>
</reference>
<evidence type="ECO:0000256" key="3">
    <source>
        <dbReference type="ARBA" id="ARBA00022670"/>
    </source>
</evidence>
<proteinExistence type="inferred from homology"/>
<comment type="caution">
    <text evidence="6">The sequence shown here is derived from an EMBL/GenBank/DDBJ whole genome shotgun (WGS) entry which is preliminary data.</text>
</comment>
<dbReference type="InterPro" id="IPR011356">
    <property type="entry name" value="Leucine_aapep/pepB"/>
</dbReference>
<accession>A0AAW2I1C1</accession>
<dbReference type="GO" id="GO:0030145">
    <property type="term" value="F:manganese ion binding"/>
    <property type="evidence" value="ECO:0007669"/>
    <property type="project" value="InterPro"/>
</dbReference>
<keyword evidence="4" id="KW-0378">Hydrolase</keyword>
<organism evidence="6">
    <name type="scientific">Menopon gallinae</name>
    <name type="common">poultry shaft louse</name>
    <dbReference type="NCBI Taxonomy" id="328185"/>
    <lineage>
        <taxon>Eukaryota</taxon>
        <taxon>Metazoa</taxon>
        <taxon>Ecdysozoa</taxon>
        <taxon>Arthropoda</taxon>
        <taxon>Hexapoda</taxon>
        <taxon>Insecta</taxon>
        <taxon>Pterygota</taxon>
        <taxon>Neoptera</taxon>
        <taxon>Paraneoptera</taxon>
        <taxon>Psocodea</taxon>
        <taxon>Troctomorpha</taxon>
        <taxon>Phthiraptera</taxon>
        <taxon>Amblycera</taxon>
        <taxon>Menoponidae</taxon>
        <taxon>Menopon</taxon>
    </lineage>
</organism>
<dbReference type="InterPro" id="IPR000819">
    <property type="entry name" value="Peptidase_M17_C"/>
</dbReference>
<protein>
    <recommendedName>
        <fullName evidence="5">Cytosol aminopeptidase domain-containing protein</fullName>
    </recommendedName>
</protein>
<comment type="similarity">
    <text evidence="1">Belongs to the peptidase M17 family.</text>
</comment>
<dbReference type="GO" id="GO:0005737">
    <property type="term" value="C:cytoplasm"/>
    <property type="evidence" value="ECO:0007669"/>
    <property type="project" value="InterPro"/>
</dbReference>
<dbReference type="GO" id="GO:0070006">
    <property type="term" value="F:metalloaminopeptidase activity"/>
    <property type="evidence" value="ECO:0007669"/>
    <property type="project" value="InterPro"/>
</dbReference>
<dbReference type="PANTHER" id="PTHR11963">
    <property type="entry name" value="LEUCINE AMINOPEPTIDASE-RELATED"/>
    <property type="match status" value="1"/>
</dbReference>
<dbReference type="Pfam" id="PF00883">
    <property type="entry name" value="Peptidase_M17"/>
    <property type="match status" value="2"/>
</dbReference>
<sequence length="207" mass="22741">MEAPANVMTPIIFAQNSVEVLCKAGINVEVKVQNWCESLGMGAFLLAGKGSCESPLFMEISYYGSGNFKERPIVLIGGIRSGLSTSAVGVFTNSQKLWKQLRISGIHTGDRVWRMPLFSHYTTKMTTSSSFDIKNYGRLPGSGEPCRCAAFLSEFVPCGEWLHMDNFGVLVSDGITDPPYLSRGMTGRPTRTLVEFLSQLCCRSEDC</sequence>
<dbReference type="SUPFAM" id="SSF53187">
    <property type="entry name" value="Zn-dependent exopeptidases"/>
    <property type="match status" value="2"/>
</dbReference>
<dbReference type="PANTHER" id="PTHR11963:SF25">
    <property type="entry name" value="CYTOSOL AMINOPEPTIDASE"/>
    <property type="match status" value="1"/>
</dbReference>
<keyword evidence="2" id="KW-0031">Aminopeptidase</keyword>
<feature type="domain" description="Cytosol aminopeptidase" evidence="5">
    <location>
        <begin position="78"/>
        <end position="194"/>
    </location>
</feature>
<evidence type="ECO:0000313" key="6">
    <source>
        <dbReference type="EMBL" id="KAL0275738.1"/>
    </source>
</evidence>
<keyword evidence="3" id="KW-0645">Protease</keyword>
<name>A0AAW2I1C1_9NEOP</name>
<gene>
    <name evidence="6" type="ORF">PYX00_003509</name>
</gene>
<feature type="domain" description="Cytosol aminopeptidase" evidence="5">
    <location>
        <begin position="2"/>
        <end position="77"/>
    </location>
</feature>
<evidence type="ECO:0000256" key="2">
    <source>
        <dbReference type="ARBA" id="ARBA00022438"/>
    </source>
</evidence>